<dbReference type="OrthoDB" id="5330228at2759"/>
<evidence type="ECO:0000256" key="6">
    <source>
        <dbReference type="ARBA" id="ARBA00022840"/>
    </source>
</evidence>
<keyword evidence="3 7" id="KW-0863">Zinc-finger</keyword>
<dbReference type="FunFam" id="3.40.50.300:FF:001870">
    <property type="entry name" value="SNF2 family helicase/ATPase, putative"/>
    <property type="match status" value="1"/>
</dbReference>
<evidence type="ECO:0000256" key="7">
    <source>
        <dbReference type="PROSITE-ProRule" id="PRU00175"/>
    </source>
</evidence>
<protein>
    <submittedName>
        <fullName evidence="12">Putative ATP-dependent helicase</fullName>
    </submittedName>
</protein>
<dbReference type="SMART" id="SM00487">
    <property type="entry name" value="DEXDc"/>
    <property type="match status" value="1"/>
</dbReference>
<keyword evidence="2" id="KW-0547">Nucleotide-binding</keyword>
<keyword evidence="6" id="KW-0067">ATP-binding</keyword>
<dbReference type="InterPro" id="IPR027417">
    <property type="entry name" value="P-loop_NTPase"/>
</dbReference>
<keyword evidence="5" id="KW-0862">Zinc</keyword>
<evidence type="ECO:0000256" key="1">
    <source>
        <dbReference type="ARBA" id="ARBA00022723"/>
    </source>
</evidence>
<feature type="domain" description="Helicase ATP-binding" evidence="11">
    <location>
        <begin position="303"/>
        <end position="505"/>
    </location>
</feature>
<dbReference type="InterPro" id="IPR017907">
    <property type="entry name" value="Znf_RING_CS"/>
</dbReference>
<proteinExistence type="predicted"/>
<evidence type="ECO:0000313" key="13">
    <source>
        <dbReference type="Proteomes" id="UP000481288"/>
    </source>
</evidence>
<dbReference type="SUPFAM" id="SSF57850">
    <property type="entry name" value="RING/U-box"/>
    <property type="match status" value="1"/>
</dbReference>
<evidence type="ECO:0000259" key="11">
    <source>
        <dbReference type="PROSITE" id="PS51192"/>
    </source>
</evidence>
<dbReference type="InterPro" id="IPR014001">
    <property type="entry name" value="Helicase_ATP-bd"/>
</dbReference>
<dbReference type="CDD" id="cd18793">
    <property type="entry name" value="SF2_C_SNF"/>
    <property type="match status" value="1"/>
</dbReference>
<dbReference type="PROSITE" id="PS00518">
    <property type="entry name" value="ZF_RING_1"/>
    <property type="match status" value="1"/>
</dbReference>
<dbReference type="Pfam" id="PF00271">
    <property type="entry name" value="Helicase_C"/>
    <property type="match status" value="1"/>
</dbReference>
<dbReference type="GO" id="GO:0005524">
    <property type="term" value="F:ATP binding"/>
    <property type="evidence" value="ECO:0007669"/>
    <property type="project" value="InterPro"/>
</dbReference>
<dbReference type="InterPro" id="IPR049730">
    <property type="entry name" value="SNF2/RAD54-like_C"/>
</dbReference>
<keyword evidence="4" id="KW-0378">Hydrolase</keyword>
<sequence>MERSGGIRELPDELINFVSGTHPTSEPPPKKRKTSSKWSAAHASDAETELDHVIVNQSSWDIKCIGSKLSTFDRTIERINVRPYVHWGLCGPEYIKIMNDFEQRVFHAPLPQASRGFEDVLLALEVDHDSSKWAKTQGKLWTEFDLELSQKDGVDSFRIVFTVKWNITTSPFYVMQATAKAKVLPKVLGTYFPDQSVTSIDKWSPQDFYQSVHSPGNNDPVAASLRVDELESNLYPFQKRAVQWLLRKEGFEWSNTHDRVIESSTTQDSTLPVSFIEATDALGRKCYVSHLFGLVTLDPTPFRALEQGLRGGILAEEMGLGKTVEMISLIALNKRPKQLESAVFDTFTGLNVRPTSSTLIIAPPAIALQWISEIGKHAPYLRVMHYQGIKAHSKMSPSELLDALASTDIVISTYGVLATEINFTQLNPEKTLRNASKYPRPKSPLMALQFFRVVMDEAQMIESGVSNAAIVARMVPRVNAWCVTGTPVRKDVKDLLGLLVFLRYEPFASTKHVWSSLISSHKQEFRKVFGALALRHSKQNVREELRLPAQRRYVITMPFTPIEEQHYQELFKQMCEELRLNHQGEPLTDDWNPESFAEEMRRWLVRLRQTALHPEVGGRNRRALGNKDGPLRTVDQVLEVMMEQTDLAIRTDQRALLTSKMKRGQLFENSPQVKQALEIWEEAANEAAAIVGECREQLRLETARNVVDGSSPATDEQRGAGSDSESSELDEVDHSSRLGAFRIRLRAALEIQHMATFFCANAHFQIKSNEEMTKPESPEFKALEKLETDGYESAKRMRREILQEIYGKSDRLMKKISKKANSQSFVQIPEFPSYPPKGGLESRRIMEQLYTLATALDAQANQLDEWREQTVQFLLLPLVDEDEGIEITGDEYEESTKTQDEVIVYVQALRAVIADRYDALTGQENKLTEYDVKLALSLAKGGEGAFPEKSLELLATRKHIKPTKELGSLRGIISELRGLATSLRPDAQNGNARAQSELSIIETQLNATQKQLSEQTKANTALEKELDQFTNVMNTRLEYYRQLQQVSDMVAPLKEQNHEVLLGRLLTDEEKLARKIASAKSKRRYLVHLRMEAANPQEQRICVICSDSFEVGALTVCGHQYCKECIGLWWSAHRNCPVCKKKLTQADLHEITYKPQVLSIEAEEVQSASQERTSPSSSSKKSAIYSDISKSKLAEIKNIDLDGPSFTTKVDTLARHLIWLRSSDPGAKSIIYSQFKEFLTVLARAFERFRIGYSSIDKPNGIEKFKQDPSVECFLLHARAHSSGLNLVNASHVFLCEPLLNTALELQAIARVDRIGQQQETNVWLYLVDGTVEESIHQLSVKRRMEHIGQRLSRGKGKARESDSAGFLDTNLEEANSLELQQASLSGLLAKGGKGGEMVEQEDLWDCLFGGVSQKAGQRTLENSDLMYDAEVSRHLRADAAQERLDGLLS</sequence>
<evidence type="ECO:0000256" key="5">
    <source>
        <dbReference type="ARBA" id="ARBA00022833"/>
    </source>
</evidence>
<dbReference type="InterPro" id="IPR038718">
    <property type="entry name" value="SNF2-like_sf"/>
</dbReference>
<dbReference type="PANTHER" id="PTHR45865:SF1">
    <property type="entry name" value="E3 UBIQUITIN-PROTEIN LIGASE SHPRH"/>
    <property type="match status" value="1"/>
</dbReference>
<dbReference type="SUPFAM" id="SSF52540">
    <property type="entry name" value="P-loop containing nucleoside triphosphate hydrolases"/>
    <property type="match status" value="2"/>
</dbReference>
<feature type="region of interest" description="Disordered" evidence="9">
    <location>
        <begin position="703"/>
        <end position="731"/>
    </location>
</feature>
<keyword evidence="1" id="KW-0479">Metal-binding</keyword>
<keyword evidence="12" id="KW-0347">Helicase</keyword>
<dbReference type="Gene3D" id="3.40.50.10810">
    <property type="entry name" value="Tandem AAA-ATPase domain"/>
    <property type="match status" value="1"/>
</dbReference>
<dbReference type="PROSITE" id="PS50089">
    <property type="entry name" value="ZF_RING_2"/>
    <property type="match status" value="1"/>
</dbReference>
<accession>A0A7D8UQZ0</accession>
<evidence type="ECO:0000256" key="8">
    <source>
        <dbReference type="SAM" id="Coils"/>
    </source>
</evidence>
<dbReference type="PANTHER" id="PTHR45865">
    <property type="entry name" value="E3 UBIQUITIN-PROTEIN LIGASE SHPRH FAMILY MEMBER"/>
    <property type="match status" value="1"/>
</dbReference>
<evidence type="ECO:0000313" key="12">
    <source>
        <dbReference type="EMBL" id="TVY55744.1"/>
    </source>
</evidence>
<dbReference type="InterPro" id="IPR059033">
    <property type="entry name" value="C144_05_dom"/>
</dbReference>
<dbReference type="InterPro" id="IPR000330">
    <property type="entry name" value="SNF2_N"/>
</dbReference>
<dbReference type="GO" id="GO:0006974">
    <property type="term" value="P:DNA damage response"/>
    <property type="evidence" value="ECO:0007669"/>
    <property type="project" value="TreeGrafter"/>
</dbReference>
<dbReference type="GO" id="GO:0061630">
    <property type="term" value="F:ubiquitin protein ligase activity"/>
    <property type="evidence" value="ECO:0007669"/>
    <property type="project" value="TreeGrafter"/>
</dbReference>
<dbReference type="GO" id="GO:0008270">
    <property type="term" value="F:zinc ion binding"/>
    <property type="evidence" value="ECO:0007669"/>
    <property type="project" value="UniProtKB-KW"/>
</dbReference>
<feature type="coiled-coil region" evidence="8">
    <location>
        <begin position="991"/>
        <end position="1032"/>
    </location>
</feature>
<evidence type="ECO:0000256" key="2">
    <source>
        <dbReference type="ARBA" id="ARBA00022741"/>
    </source>
</evidence>
<dbReference type="GO" id="GO:0000209">
    <property type="term" value="P:protein polyubiquitination"/>
    <property type="evidence" value="ECO:0007669"/>
    <property type="project" value="TreeGrafter"/>
</dbReference>
<dbReference type="Gene3D" id="3.30.40.10">
    <property type="entry name" value="Zinc/RING finger domain, C3HC4 (zinc finger)"/>
    <property type="match status" value="1"/>
</dbReference>
<keyword evidence="8" id="KW-0175">Coiled coil</keyword>
<dbReference type="GO" id="GO:0005634">
    <property type="term" value="C:nucleus"/>
    <property type="evidence" value="ECO:0007669"/>
    <property type="project" value="TreeGrafter"/>
</dbReference>
<name>A0A7D8UQZ0_9HELO</name>
<dbReference type="GO" id="GO:0016787">
    <property type="term" value="F:hydrolase activity"/>
    <property type="evidence" value="ECO:0007669"/>
    <property type="project" value="UniProtKB-KW"/>
</dbReference>
<evidence type="ECO:0000256" key="3">
    <source>
        <dbReference type="ARBA" id="ARBA00022771"/>
    </source>
</evidence>
<dbReference type="InterPro" id="IPR013083">
    <property type="entry name" value="Znf_RING/FYVE/PHD"/>
</dbReference>
<dbReference type="Pfam" id="PF13920">
    <property type="entry name" value="zf-C3HC4_3"/>
    <property type="match status" value="1"/>
</dbReference>
<evidence type="ECO:0000256" key="9">
    <source>
        <dbReference type="SAM" id="MobiDB-lite"/>
    </source>
</evidence>
<evidence type="ECO:0000259" key="10">
    <source>
        <dbReference type="PROSITE" id="PS50089"/>
    </source>
</evidence>
<reference evidence="12 13" key="1">
    <citation type="submission" date="2018-05" db="EMBL/GenBank/DDBJ databases">
        <title>Whole genome sequencing for identification of molecular markers to develop diagnostic detection tools for the regulated plant pathogen Lachnellula willkommii.</title>
        <authorList>
            <person name="Giroux E."/>
            <person name="Bilodeau G."/>
        </authorList>
    </citation>
    <scope>NUCLEOTIDE SEQUENCE [LARGE SCALE GENOMIC DNA]</scope>
    <source>
        <strain evidence="12 13">CBS 625.97</strain>
    </source>
</reference>
<keyword evidence="13" id="KW-1185">Reference proteome</keyword>
<dbReference type="Gene3D" id="3.40.50.300">
    <property type="entry name" value="P-loop containing nucleotide triphosphate hydrolases"/>
    <property type="match status" value="1"/>
</dbReference>
<dbReference type="InterPro" id="IPR001650">
    <property type="entry name" value="Helicase_C-like"/>
</dbReference>
<dbReference type="Proteomes" id="UP000481288">
    <property type="component" value="Unassembled WGS sequence"/>
</dbReference>
<dbReference type="PROSITE" id="PS51192">
    <property type="entry name" value="HELICASE_ATP_BIND_1"/>
    <property type="match status" value="1"/>
</dbReference>
<feature type="domain" description="RING-type" evidence="10">
    <location>
        <begin position="1102"/>
        <end position="1140"/>
    </location>
</feature>
<dbReference type="CDD" id="cd18070">
    <property type="entry name" value="DEXQc_SHPRH"/>
    <property type="match status" value="1"/>
</dbReference>
<dbReference type="SMART" id="SM00184">
    <property type="entry name" value="RING"/>
    <property type="match status" value="1"/>
</dbReference>
<feature type="region of interest" description="Disordered" evidence="9">
    <location>
        <begin position="16"/>
        <end position="39"/>
    </location>
</feature>
<evidence type="ECO:0000256" key="4">
    <source>
        <dbReference type="ARBA" id="ARBA00022801"/>
    </source>
</evidence>
<gene>
    <name evidence="12" type="primary">SPAC144.05</name>
    <name evidence="12" type="ORF">LCER1_G004888</name>
</gene>
<dbReference type="Pfam" id="PF00176">
    <property type="entry name" value="SNF2-rel_dom"/>
    <property type="match status" value="1"/>
</dbReference>
<organism evidence="12 13">
    <name type="scientific">Lachnellula cervina</name>
    <dbReference type="NCBI Taxonomy" id="1316786"/>
    <lineage>
        <taxon>Eukaryota</taxon>
        <taxon>Fungi</taxon>
        <taxon>Dikarya</taxon>
        <taxon>Ascomycota</taxon>
        <taxon>Pezizomycotina</taxon>
        <taxon>Leotiomycetes</taxon>
        <taxon>Helotiales</taxon>
        <taxon>Lachnaceae</taxon>
        <taxon>Lachnellula</taxon>
    </lineage>
</organism>
<dbReference type="Pfam" id="PF26021">
    <property type="entry name" value="Ferritin_C144_05"/>
    <property type="match status" value="1"/>
</dbReference>
<dbReference type="EMBL" id="QGMG01000212">
    <property type="protein sequence ID" value="TVY55744.1"/>
    <property type="molecule type" value="Genomic_DNA"/>
</dbReference>
<dbReference type="InterPro" id="IPR052583">
    <property type="entry name" value="ATP-helicase/E3_Ub-Ligase"/>
</dbReference>
<comment type="caution">
    <text evidence="12">The sequence shown here is derived from an EMBL/GenBank/DDBJ whole genome shotgun (WGS) entry which is preliminary data.</text>
</comment>
<dbReference type="FunFam" id="3.40.50.10810:FF:000059">
    <property type="entry name" value="SNF2 family helicase/ATPase, putative"/>
    <property type="match status" value="1"/>
</dbReference>
<dbReference type="GO" id="GO:0004386">
    <property type="term" value="F:helicase activity"/>
    <property type="evidence" value="ECO:0007669"/>
    <property type="project" value="UniProtKB-KW"/>
</dbReference>
<dbReference type="InterPro" id="IPR001841">
    <property type="entry name" value="Znf_RING"/>
</dbReference>